<dbReference type="GO" id="GO:0010181">
    <property type="term" value="F:FMN binding"/>
    <property type="evidence" value="ECO:0007669"/>
    <property type="project" value="InterPro"/>
</dbReference>
<comment type="cofactor">
    <cofactor evidence="1">
        <name>FMN</name>
        <dbReference type="ChEBI" id="CHEBI:58210"/>
    </cofactor>
</comment>
<sequence>MKKITDKIEITNNKFARNRIVMPPMDTLMGEDGLANDFHIQHYGSRSYGGIGTIIVESTAVSSEGRIREKDLGLWNDTQIAPLAKVVDIAHQGGAVIGVQLNHAGAKAELDMQTIGVTNYFNYLNQSKLKIAEKSDLNRIENDFISAAMRAKKAGFDFIELHAAHGYLLNEIYHPLLNEVNKSSNIIERSEMIITIAKRITQEVKIGIGIRFSVEDDVDESPLKINDMKPLVEALDPYMSYFHISSGATIGVVYMGKIIKTAGTKLFRLKYAKEISKWTNKKIITVGNYQNRSDIEVALKNDIDLVAIGREIIFNPNIVINSVLKAEELNELYHWNNNIWWGPQQYKKLVEDLESK</sequence>
<dbReference type="KEGG" id="salx:SALLE_v1c08870"/>
<accession>A0A345Z4M8</accession>
<keyword evidence="4" id="KW-0521">NADP</keyword>
<evidence type="ECO:0000313" key="8">
    <source>
        <dbReference type="Proteomes" id="UP000254792"/>
    </source>
</evidence>
<evidence type="ECO:0000256" key="1">
    <source>
        <dbReference type="ARBA" id="ARBA00001917"/>
    </source>
</evidence>
<dbReference type="OrthoDB" id="9772736at2"/>
<dbReference type="GO" id="GO:0003959">
    <property type="term" value="F:NADPH dehydrogenase activity"/>
    <property type="evidence" value="ECO:0007669"/>
    <property type="project" value="InterPro"/>
</dbReference>
<dbReference type="Gene3D" id="3.20.20.70">
    <property type="entry name" value="Aldolase class I"/>
    <property type="match status" value="1"/>
</dbReference>
<evidence type="ECO:0000259" key="6">
    <source>
        <dbReference type="Pfam" id="PF00724"/>
    </source>
</evidence>
<proteinExistence type="predicted"/>
<dbReference type="AlphaFoldDB" id="A0A345Z4M8"/>
<evidence type="ECO:0000313" key="7">
    <source>
        <dbReference type="EMBL" id="AXK51557.1"/>
    </source>
</evidence>
<dbReference type="GO" id="GO:0050661">
    <property type="term" value="F:NADP binding"/>
    <property type="evidence" value="ECO:0007669"/>
    <property type="project" value="InterPro"/>
</dbReference>
<dbReference type="SUPFAM" id="SSF51395">
    <property type="entry name" value="FMN-linked oxidoreductases"/>
    <property type="match status" value="1"/>
</dbReference>
<dbReference type="Proteomes" id="UP000254792">
    <property type="component" value="Chromosome"/>
</dbReference>
<keyword evidence="3" id="KW-0288">FMN</keyword>
<dbReference type="InterPro" id="IPR001155">
    <property type="entry name" value="OxRdtase_FMN_N"/>
</dbReference>
<dbReference type="InterPro" id="IPR044152">
    <property type="entry name" value="YqjM-like"/>
</dbReference>
<keyword evidence="8" id="KW-1185">Reference proteome</keyword>
<name>A0A345Z4M8_9MOLU</name>
<keyword evidence="2" id="KW-0285">Flavoprotein</keyword>
<dbReference type="InterPro" id="IPR013785">
    <property type="entry name" value="Aldolase_TIM"/>
</dbReference>
<dbReference type="EMBL" id="CP031376">
    <property type="protein sequence ID" value="AXK51557.1"/>
    <property type="molecule type" value="Genomic_DNA"/>
</dbReference>
<evidence type="ECO:0000256" key="2">
    <source>
        <dbReference type="ARBA" id="ARBA00022630"/>
    </source>
</evidence>
<dbReference type="PANTHER" id="PTHR43303:SF4">
    <property type="entry name" value="NADPH DEHYDROGENASE C23G7.10C-RELATED"/>
    <property type="match status" value="1"/>
</dbReference>
<organism evidence="7 8">
    <name type="scientific">Spiroplasma alleghenense</name>
    <dbReference type="NCBI Taxonomy" id="216931"/>
    <lineage>
        <taxon>Bacteria</taxon>
        <taxon>Bacillati</taxon>
        <taxon>Mycoplasmatota</taxon>
        <taxon>Mollicutes</taxon>
        <taxon>Entomoplasmatales</taxon>
        <taxon>Spiroplasmataceae</taxon>
        <taxon>Spiroplasma</taxon>
    </lineage>
</organism>
<keyword evidence="5" id="KW-0560">Oxidoreductase</keyword>
<reference evidence="7 8" key="1">
    <citation type="submission" date="2018-07" db="EMBL/GenBank/DDBJ databases">
        <title>Complete genome sequence of Spiroplasma alleghenense PLHS-1 (ATCC 51752).</title>
        <authorList>
            <person name="Chou L."/>
            <person name="Lee T.-Y."/>
            <person name="Tsai Y.-M."/>
            <person name="Kuo C.-H."/>
        </authorList>
    </citation>
    <scope>NUCLEOTIDE SEQUENCE [LARGE SCALE GENOMIC DNA]</scope>
    <source>
        <strain evidence="7 8">PLHS-1</strain>
    </source>
</reference>
<gene>
    <name evidence="7" type="ORF">SALLE_v1c08870</name>
</gene>
<dbReference type="RefSeq" id="WP_115558452.1">
    <property type="nucleotide sequence ID" value="NZ_CP031376.1"/>
</dbReference>
<protein>
    <submittedName>
        <fullName evidence="7">NADH:flavin oxidoreductase/NADH oxidase</fullName>
    </submittedName>
</protein>
<dbReference type="Pfam" id="PF00724">
    <property type="entry name" value="Oxidored_FMN"/>
    <property type="match status" value="1"/>
</dbReference>
<evidence type="ECO:0000256" key="3">
    <source>
        <dbReference type="ARBA" id="ARBA00022643"/>
    </source>
</evidence>
<dbReference type="PANTHER" id="PTHR43303">
    <property type="entry name" value="NADPH DEHYDROGENASE C23G7.10C-RELATED"/>
    <property type="match status" value="1"/>
</dbReference>
<evidence type="ECO:0000256" key="5">
    <source>
        <dbReference type="ARBA" id="ARBA00023002"/>
    </source>
</evidence>
<evidence type="ECO:0000256" key="4">
    <source>
        <dbReference type="ARBA" id="ARBA00022857"/>
    </source>
</evidence>
<feature type="domain" description="NADH:flavin oxidoreductase/NADH oxidase N-terminal" evidence="6">
    <location>
        <begin position="12"/>
        <end position="319"/>
    </location>
</feature>